<proteinExistence type="predicted"/>
<reference evidence="1 2" key="1">
    <citation type="submission" date="2023-08" db="EMBL/GenBank/DDBJ databases">
        <title>A Necator americanus chromosomal reference genome.</title>
        <authorList>
            <person name="Ilik V."/>
            <person name="Petrzelkova K.J."/>
            <person name="Pardy F."/>
            <person name="Fuh T."/>
            <person name="Niatou-Singa F.S."/>
            <person name="Gouil Q."/>
            <person name="Baker L."/>
            <person name="Ritchie M.E."/>
            <person name="Jex A.R."/>
            <person name="Gazzola D."/>
            <person name="Li H."/>
            <person name="Toshio Fujiwara R."/>
            <person name="Zhan B."/>
            <person name="Aroian R.V."/>
            <person name="Pafco B."/>
            <person name="Schwarz E.M."/>
        </authorList>
    </citation>
    <scope>NUCLEOTIDE SEQUENCE [LARGE SCALE GENOMIC DNA]</scope>
    <source>
        <strain evidence="1 2">Aroian</strain>
        <tissue evidence="1">Whole animal</tissue>
    </source>
</reference>
<protein>
    <submittedName>
        <fullName evidence="1">Uncharacterized protein</fullName>
    </submittedName>
</protein>
<organism evidence="1 2">
    <name type="scientific">Necator americanus</name>
    <name type="common">Human hookworm</name>
    <dbReference type="NCBI Taxonomy" id="51031"/>
    <lineage>
        <taxon>Eukaryota</taxon>
        <taxon>Metazoa</taxon>
        <taxon>Ecdysozoa</taxon>
        <taxon>Nematoda</taxon>
        <taxon>Chromadorea</taxon>
        <taxon>Rhabditida</taxon>
        <taxon>Rhabditina</taxon>
        <taxon>Rhabditomorpha</taxon>
        <taxon>Strongyloidea</taxon>
        <taxon>Ancylostomatidae</taxon>
        <taxon>Bunostominae</taxon>
        <taxon>Necator</taxon>
    </lineage>
</organism>
<gene>
    <name evidence="1" type="primary">Necator_chrIII.g11113</name>
    <name evidence="1" type="ORF">RB195_010348</name>
</gene>
<sequence>MTYGSVTWARPSTVMERLDCMEGKLLRRLLGYFWPRLWNTYEWIDSVQALAENRKGWAELCSRMAHLGEDAGIASGDDISPPIKQTDVEPRYLNRYRPIEVVSYPKESMFIAIFVFRRTPIPPTPLLSHIPRNSSPVSYSGVVQWATSPRLGRDY</sequence>
<name>A0ABR1CXJ2_NECAM</name>
<evidence type="ECO:0000313" key="1">
    <source>
        <dbReference type="EMBL" id="KAK6743029.1"/>
    </source>
</evidence>
<keyword evidence="2" id="KW-1185">Reference proteome</keyword>
<dbReference type="Proteomes" id="UP001303046">
    <property type="component" value="Unassembled WGS sequence"/>
</dbReference>
<accession>A0ABR1CXJ2</accession>
<evidence type="ECO:0000313" key="2">
    <source>
        <dbReference type="Proteomes" id="UP001303046"/>
    </source>
</evidence>
<dbReference type="EMBL" id="JAVFWL010000003">
    <property type="protein sequence ID" value="KAK6743029.1"/>
    <property type="molecule type" value="Genomic_DNA"/>
</dbReference>
<comment type="caution">
    <text evidence="1">The sequence shown here is derived from an EMBL/GenBank/DDBJ whole genome shotgun (WGS) entry which is preliminary data.</text>
</comment>